<name>A0AAV8UYG1_9RHOD</name>
<protein>
    <submittedName>
        <fullName evidence="1">Uncharacterized protein</fullName>
    </submittedName>
</protein>
<evidence type="ECO:0000313" key="1">
    <source>
        <dbReference type="EMBL" id="KAJ8906173.1"/>
    </source>
</evidence>
<dbReference type="AlphaFoldDB" id="A0AAV8UYG1"/>
<keyword evidence="2" id="KW-1185">Reference proteome</keyword>
<dbReference type="Proteomes" id="UP001157974">
    <property type="component" value="Unassembled WGS sequence"/>
</dbReference>
<comment type="caution">
    <text evidence="1">The sequence shown here is derived from an EMBL/GenBank/DDBJ whole genome shotgun (WGS) entry which is preliminary data.</text>
</comment>
<dbReference type="EMBL" id="JAMWBK010000004">
    <property type="protein sequence ID" value="KAJ8906173.1"/>
    <property type="molecule type" value="Genomic_DNA"/>
</dbReference>
<evidence type="ECO:0000313" key="2">
    <source>
        <dbReference type="Proteomes" id="UP001157974"/>
    </source>
</evidence>
<accession>A0AAV8UYG1</accession>
<reference evidence="1 2" key="1">
    <citation type="journal article" date="2023" name="Nat. Commun.">
        <title>Origin of minicircular mitochondrial genomes in red algae.</title>
        <authorList>
            <person name="Lee Y."/>
            <person name="Cho C.H."/>
            <person name="Lee Y.M."/>
            <person name="Park S.I."/>
            <person name="Yang J.H."/>
            <person name="West J.A."/>
            <person name="Bhattacharya D."/>
            <person name="Yoon H.S."/>
        </authorList>
    </citation>
    <scope>NUCLEOTIDE SEQUENCE [LARGE SCALE GENOMIC DNA]</scope>
    <source>
        <strain evidence="1 2">CCMP1338</strain>
        <tissue evidence="1">Whole cell</tissue>
    </source>
</reference>
<sequence>MKRSEQGKHLQDRPFSEVEKERFEETLVRFTTKLNLPFSWIEDPVAQELFYCLRPAVEASQIPGRRRLTTLFAAKASEEKTMPLTNGSSNG</sequence>
<gene>
    <name evidence="1" type="ORF">NDN08_002668</name>
</gene>
<organism evidence="1 2">
    <name type="scientific">Rhodosorus marinus</name>
    <dbReference type="NCBI Taxonomy" id="101924"/>
    <lineage>
        <taxon>Eukaryota</taxon>
        <taxon>Rhodophyta</taxon>
        <taxon>Stylonematophyceae</taxon>
        <taxon>Stylonematales</taxon>
        <taxon>Stylonemataceae</taxon>
        <taxon>Rhodosorus</taxon>
    </lineage>
</organism>
<proteinExistence type="predicted"/>